<dbReference type="InterPro" id="IPR007791">
    <property type="entry name" value="DjlA_N"/>
</dbReference>
<dbReference type="InterPro" id="IPR029024">
    <property type="entry name" value="TerB-like"/>
</dbReference>
<dbReference type="STRING" id="415747.SAMN03097708_02092"/>
<dbReference type="SUPFAM" id="SSF158682">
    <property type="entry name" value="TerB-like"/>
    <property type="match status" value="1"/>
</dbReference>
<proteinExistence type="predicted"/>
<organism evidence="2 3">
    <name type="scientific">Thiohalomonas denitrificans</name>
    <dbReference type="NCBI Taxonomy" id="415747"/>
    <lineage>
        <taxon>Bacteria</taxon>
        <taxon>Pseudomonadati</taxon>
        <taxon>Pseudomonadota</taxon>
        <taxon>Gammaproteobacteria</taxon>
        <taxon>Thiohalomonadales</taxon>
        <taxon>Thiohalomonadaceae</taxon>
        <taxon>Thiohalomonas</taxon>
    </lineage>
</organism>
<reference evidence="2 3" key="1">
    <citation type="submission" date="2016-10" db="EMBL/GenBank/DDBJ databases">
        <authorList>
            <person name="de Groot N.N."/>
        </authorList>
    </citation>
    <scope>NUCLEOTIDE SEQUENCE [LARGE SCALE GENOMIC DNA]</scope>
    <source>
        <strain evidence="2 3">HLD2</strain>
    </source>
</reference>
<evidence type="ECO:0000313" key="2">
    <source>
        <dbReference type="EMBL" id="SCZ61155.1"/>
    </source>
</evidence>
<feature type="domain" description="Co-chaperone DjlA N-terminal" evidence="1">
    <location>
        <begin position="28"/>
        <end position="144"/>
    </location>
</feature>
<dbReference type="RefSeq" id="WP_175452529.1">
    <property type="nucleotide sequence ID" value="NZ_FMWD01000006.1"/>
</dbReference>
<protein>
    <submittedName>
        <fullName evidence="2">Uncharacterized conserved protein, tellurite resistance protein B (TerB) family</fullName>
    </submittedName>
</protein>
<gene>
    <name evidence="2" type="ORF">SAMN03097708_02092</name>
</gene>
<keyword evidence="3" id="KW-1185">Reference proteome</keyword>
<accession>A0A1G5QGZ5</accession>
<evidence type="ECO:0000313" key="3">
    <source>
        <dbReference type="Proteomes" id="UP000199648"/>
    </source>
</evidence>
<dbReference type="AlphaFoldDB" id="A0A1G5QGZ5"/>
<sequence length="151" mass="17600">MLSQLREFFERNLNPPREAEGSDEHAVHLATAALLFEMARQDETVRPEELDVVADAVQRKFELPKAETEELMALAAEEVRESTDYYQFTSLINERFSPEQKVRVVEHLWEVAWADGRVDRYEEHMVRKIAELLYVPHKDFIAAKLRTAGNQ</sequence>
<dbReference type="EMBL" id="FMWD01000006">
    <property type="protein sequence ID" value="SCZ61155.1"/>
    <property type="molecule type" value="Genomic_DNA"/>
</dbReference>
<dbReference type="Proteomes" id="UP000199648">
    <property type="component" value="Unassembled WGS sequence"/>
</dbReference>
<name>A0A1G5QGZ5_9GAMM</name>
<dbReference type="Gene3D" id="1.10.3680.10">
    <property type="entry name" value="TerB-like"/>
    <property type="match status" value="1"/>
</dbReference>
<dbReference type="Pfam" id="PF05099">
    <property type="entry name" value="TerB"/>
    <property type="match status" value="1"/>
</dbReference>
<dbReference type="CDD" id="cd07313">
    <property type="entry name" value="terB_like_2"/>
    <property type="match status" value="1"/>
</dbReference>
<evidence type="ECO:0000259" key="1">
    <source>
        <dbReference type="Pfam" id="PF05099"/>
    </source>
</evidence>